<organism evidence="1 2">
    <name type="scientific">Symbiodinium necroappetens</name>
    <dbReference type="NCBI Taxonomy" id="1628268"/>
    <lineage>
        <taxon>Eukaryota</taxon>
        <taxon>Sar</taxon>
        <taxon>Alveolata</taxon>
        <taxon>Dinophyceae</taxon>
        <taxon>Suessiales</taxon>
        <taxon>Symbiodiniaceae</taxon>
        <taxon>Symbiodinium</taxon>
    </lineage>
</organism>
<dbReference type="Proteomes" id="UP000601435">
    <property type="component" value="Unassembled WGS sequence"/>
</dbReference>
<accession>A0A813BBV2</accession>
<dbReference type="AlphaFoldDB" id="A0A813BBV2"/>
<protein>
    <submittedName>
        <fullName evidence="1">Uncharacterized protein</fullName>
    </submittedName>
</protein>
<dbReference type="OrthoDB" id="10293846at2759"/>
<sequence length="478" mass="53610">VKFEALLQTATEAEPAADLLLNVAAGNVGLITFFGDKLEQHHCRDLLSVREKLRELLSDYKDVYVRTFGVENGKPDAVQTLLISALRCCGSLTKTSATGQKLPLWDAEDASHRRGLSKAYYAAFAPGTDLSRCLVQVCTEATISFVHPLQPEIYASKFKFSWTDIGLQDRWITNFACSDSEPAETPKTVLDLVLSWLSHVEIHVLLLIHNNIVDAPEKEFQTSFYLFCKDILKLSPVEREKKTRGGFVDMFIEGNMGIELLIRASRGNLMTAEGLLTNSATRGSLIEHAERAKGKYNEIAQNCAKGYITVLPATLVDTTPDQEWVNFQALATNELAQVGYPVVVAVAPFGWAEWDVFIHRPCQDPMRVQVPRQQLMLKLSDGAVVSARQFYPKPEEVWVQQLTRKMKLTGRAFKIKPAPDDVAELADAIVEKRPRLNCDAAELAIYRQDWKGEWEEAEEDSVLFENTKKRPYGFLTPG</sequence>
<evidence type="ECO:0000313" key="1">
    <source>
        <dbReference type="EMBL" id="CAE7894593.1"/>
    </source>
</evidence>
<comment type="caution">
    <text evidence="1">The sequence shown here is derived from an EMBL/GenBank/DDBJ whole genome shotgun (WGS) entry which is preliminary data.</text>
</comment>
<reference evidence="1" key="1">
    <citation type="submission" date="2021-02" db="EMBL/GenBank/DDBJ databases">
        <authorList>
            <person name="Dougan E. K."/>
            <person name="Rhodes N."/>
            <person name="Thang M."/>
            <person name="Chan C."/>
        </authorList>
    </citation>
    <scope>NUCLEOTIDE SEQUENCE</scope>
</reference>
<evidence type="ECO:0000313" key="2">
    <source>
        <dbReference type="Proteomes" id="UP000601435"/>
    </source>
</evidence>
<gene>
    <name evidence="1" type="ORF">SNEC2469_LOCUS29896</name>
</gene>
<feature type="non-terminal residue" evidence="1">
    <location>
        <position position="1"/>
    </location>
</feature>
<dbReference type="EMBL" id="CAJNJA010068373">
    <property type="protein sequence ID" value="CAE7894593.1"/>
    <property type="molecule type" value="Genomic_DNA"/>
</dbReference>
<proteinExistence type="predicted"/>
<name>A0A813BBV2_9DINO</name>
<keyword evidence="2" id="KW-1185">Reference proteome</keyword>